<proteinExistence type="predicted"/>
<dbReference type="OrthoDB" id="7474070at2759"/>
<reference evidence="1 2" key="1">
    <citation type="submission" date="2019-08" db="EMBL/GenBank/DDBJ databases">
        <authorList>
            <person name="Alioto T."/>
            <person name="Alioto T."/>
            <person name="Gomez Garrido J."/>
        </authorList>
    </citation>
    <scope>NUCLEOTIDE SEQUENCE [LARGE SCALE GENOMIC DNA]</scope>
</reference>
<gene>
    <name evidence="1" type="ORF">CINCED_3A021766</name>
</gene>
<dbReference type="EMBL" id="CABPRJ010000005">
    <property type="protein sequence ID" value="VVC24768.1"/>
    <property type="molecule type" value="Genomic_DNA"/>
</dbReference>
<evidence type="ECO:0000313" key="1">
    <source>
        <dbReference type="EMBL" id="VVC24768.1"/>
    </source>
</evidence>
<accession>A0A5E4LZT9</accession>
<name>A0A5E4LZT9_9HEMI</name>
<evidence type="ECO:0000313" key="2">
    <source>
        <dbReference type="Proteomes" id="UP000325440"/>
    </source>
</evidence>
<dbReference type="Proteomes" id="UP000325440">
    <property type="component" value="Unassembled WGS sequence"/>
</dbReference>
<organism evidence="1 2">
    <name type="scientific">Cinara cedri</name>
    <dbReference type="NCBI Taxonomy" id="506608"/>
    <lineage>
        <taxon>Eukaryota</taxon>
        <taxon>Metazoa</taxon>
        <taxon>Ecdysozoa</taxon>
        <taxon>Arthropoda</taxon>
        <taxon>Hexapoda</taxon>
        <taxon>Insecta</taxon>
        <taxon>Pterygota</taxon>
        <taxon>Neoptera</taxon>
        <taxon>Paraneoptera</taxon>
        <taxon>Hemiptera</taxon>
        <taxon>Sternorrhyncha</taxon>
        <taxon>Aphidomorpha</taxon>
        <taxon>Aphidoidea</taxon>
        <taxon>Aphididae</taxon>
        <taxon>Lachninae</taxon>
        <taxon>Cinara</taxon>
    </lineage>
</organism>
<sequence length="120" mass="13542">MKPIAATGLDILQHANPEDRNIIKQYVIDRVHFHFYQNKNLSSLSSSNLETNSEDEDDFFNFSVVNSDFKTLVTNYLSNTNIKVIKQVNNVGLHVIAIISDQGRANEGAIKILKTDTKAY</sequence>
<keyword evidence="2" id="KW-1185">Reference proteome</keyword>
<protein>
    <submittedName>
        <fullName evidence="1">Uncharacterized protein</fullName>
    </submittedName>
</protein>
<dbReference type="AlphaFoldDB" id="A0A5E4LZT9"/>